<evidence type="ECO:0000256" key="1">
    <source>
        <dbReference type="ARBA" id="ARBA00023015"/>
    </source>
</evidence>
<accession>A0A1U9M9F0</accession>
<dbReference type="PANTHER" id="PTHR43537:SF24">
    <property type="entry name" value="GLUCONATE OPERON TRANSCRIPTIONAL REPRESSOR"/>
    <property type="match status" value="1"/>
</dbReference>
<dbReference type="InterPro" id="IPR036390">
    <property type="entry name" value="WH_DNA-bd_sf"/>
</dbReference>
<evidence type="ECO:0000256" key="3">
    <source>
        <dbReference type="ARBA" id="ARBA00023163"/>
    </source>
</evidence>
<proteinExistence type="predicted"/>
<sequence length="209" mass="24004">MEKKSSGRERAYSHIRNTILTNPSSVGTFLNEREIADSLGISRTPVREAFMMLASEELIDLKPNRGAFVSPLNGKQVNDLFQARGVVESWSAQYCISHNIDPTPDMIKELNLQKTMALDDPYPDFIEHDHAFHCALVRATGNEFLNQMYELLRARFITFGLRVMHNNAIRRIEALKEHQFILDALLTKDIKKAKKAILDHLDMTRRHLD</sequence>
<dbReference type="SUPFAM" id="SSF48008">
    <property type="entry name" value="GntR ligand-binding domain-like"/>
    <property type="match status" value="1"/>
</dbReference>
<name>A0A1U9M9F0_9HYPH</name>
<dbReference type="CDD" id="cd07377">
    <property type="entry name" value="WHTH_GntR"/>
    <property type="match status" value="1"/>
</dbReference>
<dbReference type="PRINTS" id="PR00035">
    <property type="entry name" value="HTHGNTR"/>
</dbReference>
<dbReference type="Pfam" id="PF00392">
    <property type="entry name" value="GntR"/>
    <property type="match status" value="1"/>
</dbReference>
<dbReference type="GeneID" id="99980058"/>
<dbReference type="InterPro" id="IPR008920">
    <property type="entry name" value="TF_FadR/GntR_C"/>
</dbReference>
<dbReference type="GO" id="GO:0003677">
    <property type="term" value="F:DNA binding"/>
    <property type="evidence" value="ECO:0007669"/>
    <property type="project" value="UniProtKB-KW"/>
</dbReference>
<dbReference type="OrthoDB" id="9810548at2"/>
<dbReference type="Pfam" id="PF07729">
    <property type="entry name" value="FCD"/>
    <property type="match status" value="1"/>
</dbReference>
<dbReference type="AlphaFoldDB" id="A0A1U9M9F0"/>
<dbReference type="InterPro" id="IPR000524">
    <property type="entry name" value="Tscrpt_reg_HTH_GntR"/>
</dbReference>
<dbReference type="InterPro" id="IPR011711">
    <property type="entry name" value="GntR_C"/>
</dbReference>
<dbReference type="KEGG" id="bapa:BBC0178_004390"/>
<keyword evidence="2 5" id="KW-0238">DNA-binding</keyword>
<evidence type="ECO:0000313" key="5">
    <source>
        <dbReference type="EMBL" id="AQT41937.1"/>
    </source>
</evidence>
<evidence type="ECO:0000256" key="2">
    <source>
        <dbReference type="ARBA" id="ARBA00023125"/>
    </source>
</evidence>
<keyword evidence="3" id="KW-0804">Transcription</keyword>
<dbReference type="InterPro" id="IPR036388">
    <property type="entry name" value="WH-like_DNA-bd_sf"/>
</dbReference>
<organism evidence="5 6">
    <name type="scientific">Bartonella apihabitans</name>
    <dbReference type="NCBI Taxonomy" id="2750929"/>
    <lineage>
        <taxon>Bacteria</taxon>
        <taxon>Pseudomonadati</taxon>
        <taxon>Pseudomonadota</taxon>
        <taxon>Alphaproteobacteria</taxon>
        <taxon>Hyphomicrobiales</taxon>
        <taxon>Bartonellaceae</taxon>
        <taxon>Bartonella</taxon>
    </lineage>
</organism>
<dbReference type="PROSITE" id="PS50949">
    <property type="entry name" value="HTH_GNTR"/>
    <property type="match status" value="1"/>
</dbReference>
<reference evidence="5 6" key="1">
    <citation type="submission" date="2016-11" db="EMBL/GenBank/DDBJ databases">
        <title>Comparative genomics of Bartonella apis.</title>
        <authorList>
            <person name="Engel P."/>
        </authorList>
    </citation>
    <scope>NUCLEOTIDE SEQUENCE [LARGE SCALE GENOMIC DNA]</scope>
    <source>
        <strain evidence="5 6">BBC0178</strain>
    </source>
</reference>
<dbReference type="PANTHER" id="PTHR43537">
    <property type="entry name" value="TRANSCRIPTIONAL REGULATOR, GNTR FAMILY"/>
    <property type="match status" value="1"/>
</dbReference>
<dbReference type="GO" id="GO:0003700">
    <property type="term" value="F:DNA-binding transcription factor activity"/>
    <property type="evidence" value="ECO:0007669"/>
    <property type="project" value="InterPro"/>
</dbReference>
<dbReference type="Gene3D" id="1.20.120.530">
    <property type="entry name" value="GntR ligand-binding domain-like"/>
    <property type="match status" value="1"/>
</dbReference>
<gene>
    <name evidence="5" type="ORF">BBC0178_004390</name>
</gene>
<dbReference type="Gene3D" id="1.10.10.10">
    <property type="entry name" value="Winged helix-like DNA-binding domain superfamily/Winged helix DNA-binding domain"/>
    <property type="match status" value="1"/>
</dbReference>
<dbReference type="EMBL" id="CP015820">
    <property type="protein sequence ID" value="AQT41937.1"/>
    <property type="molecule type" value="Genomic_DNA"/>
</dbReference>
<evidence type="ECO:0000259" key="4">
    <source>
        <dbReference type="PROSITE" id="PS50949"/>
    </source>
</evidence>
<keyword evidence="6" id="KW-1185">Reference proteome</keyword>
<dbReference type="SUPFAM" id="SSF46785">
    <property type="entry name" value="Winged helix' DNA-binding domain"/>
    <property type="match status" value="1"/>
</dbReference>
<keyword evidence="1" id="KW-0805">Transcription regulation</keyword>
<feature type="domain" description="HTH gntR-type" evidence="4">
    <location>
        <begin position="5"/>
        <end position="72"/>
    </location>
</feature>
<evidence type="ECO:0000313" key="6">
    <source>
        <dbReference type="Proteomes" id="UP000189660"/>
    </source>
</evidence>
<dbReference type="RefSeq" id="WP_078039060.1">
    <property type="nucleotide sequence ID" value="NZ_CAXTKO020000001.1"/>
</dbReference>
<protein>
    <submittedName>
        <fullName evidence="5">DNA-binding transcriptional regulator, GntR family</fullName>
    </submittedName>
</protein>
<dbReference type="SMART" id="SM00895">
    <property type="entry name" value="FCD"/>
    <property type="match status" value="1"/>
</dbReference>
<dbReference type="Proteomes" id="UP000189660">
    <property type="component" value="Chromosome"/>
</dbReference>
<dbReference type="SMART" id="SM00345">
    <property type="entry name" value="HTH_GNTR"/>
    <property type="match status" value="1"/>
</dbReference>